<evidence type="ECO:0000313" key="5">
    <source>
        <dbReference type="EMBL" id="KAH0817497.1"/>
    </source>
</evidence>
<dbReference type="InterPro" id="IPR036188">
    <property type="entry name" value="FAD/NAD-bd_sf"/>
</dbReference>
<dbReference type="PROSITE" id="PS00624">
    <property type="entry name" value="GMC_OXRED_2"/>
    <property type="match status" value="1"/>
</dbReference>
<dbReference type="InterPro" id="IPR007867">
    <property type="entry name" value="GMC_OxRtase_C"/>
</dbReference>
<evidence type="ECO:0000259" key="4">
    <source>
        <dbReference type="PROSITE" id="PS00624"/>
    </source>
</evidence>
<organism evidence="5 6">
    <name type="scientific">Tenebrio molitor</name>
    <name type="common">Yellow mealworm beetle</name>
    <dbReference type="NCBI Taxonomy" id="7067"/>
    <lineage>
        <taxon>Eukaryota</taxon>
        <taxon>Metazoa</taxon>
        <taxon>Ecdysozoa</taxon>
        <taxon>Arthropoda</taxon>
        <taxon>Hexapoda</taxon>
        <taxon>Insecta</taxon>
        <taxon>Pterygota</taxon>
        <taxon>Neoptera</taxon>
        <taxon>Endopterygota</taxon>
        <taxon>Coleoptera</taxon>
        <taxon>Polyphaga</taxon>
        <taxon>Cucujiformia</taxon>
        <taxon>Tenebrionidae</taxon>
        <taxon>Tenebrio</taxon>
    </lineage>
</organism>
<dbReference type="Gene3D" id="3.50.50.60">
    <property type="entry name" value="FAD/NAD(P)-binding domain"/>
    <property type="match status" value="1"/>
</dbReference>
<dbReference type="Pfam" id="PF00732">
    <property type="entry name" value="GMC_oxred_N"/>
    <property type="match status" value="1"/>
</dbReference>
<feature type="binding site" evidence="3">
    <location>
        <position position="91"/>
    </location>
    <ligand>
        <name>FAD</name>
        <dbReference type="ChEBI" id="CHEBI:57692"/>
    </ligand>
</feature>
<dbReference type="GO" id="GO:0050660">
    <property type="term" value="F:flavin adenine dinucleotide binding"/>
    <property type="evidence" value="ECO:0007669"/>
    <property type="project" value="InterPro"/>
</dbReference>
<dbReference type="SUPFAM" id="SSF51905">
    <property type="entry name" value="FAD/NAD(P)-binding domain"/>
    <property type="match status" value="1"/>
</dbReference>
<evidence type="ECO:0000313" key="6">
    <source>
        <dbReference type="Proteomes" id="UP000719412"/>
    </source>
</evidence>
<dbReference type="SUPFAM" id="SSF54373">
    <property type="entry name" value="FAD-linked reductases, C-terminal domain"/>
    <property type="match status" value="1"/>
</dbReference>
<proteinExistence type="inferred from homology"/>
<comment type="caution">
    <text evidence="5">The sequence shown here is derived from an EMBL/GenBank/DDBJ whole genome shotgun (WGS) entry which is preliminary data.</text>
</comment>
<dbReference type="InterPro" id="IPR000172">
    <property type="entry name" value="GMC_OxRdtase_N"/>
</dbReference>
<evidence type="ECO:0000256" key="1">
    <source>
        <dbReference type="ARBA" id="ARBA00010790"/>
    </source>
</evidence>
<evidence type="ECO:0000256" key="2">
    <source>
        <dbReference type="PIRSR" id="PIRSR000137-1"/>
    </source>
</evidence>
<sequence>MVPEPYNESYHNHDGYLGVSYTPFKTRVADAILESSIQYGLKHVDYNGPTQVGVSRFQVSMKNGVRESSSRAYLHSIRNRHNFHIRKGSMVTKILIDPQTKTTEGVEFVSDGHKYVVRVSKEVIVSAGAINSPQLLMLSGVGPKKHLAEMGIPLLANLKVGYNLMDHISSGSLTFVIDKPYTLNFEQATSLQNLKQYFNHHTGPITAPNMCEVVVFYDLKNPTDLDGYPDIEIITFATSFVFFPVAYKSLGITDQLYDTIWKPIENGHSFVIMPMLLRPKSRGRIILRNKDYKSKPRIFPNYFAVQEDLDTLVAGVRLVLNITKQPALLKLGTKLHDIPLPQCARFHFGSDQYFECATRVLSLNFFHYSGTCKMGPRTDKRAVVDPRLKVYGIKGLRVIDASVMPEIPAAHTNSPTYMIAEKGADMIKEDWSFPVERS</sequence>
<comment type="cofactor">
    <cofactor evidence="3">
        <name>FAD</name>
        <dbReference type="ChEBI" id="CHEBI:57692"/>
    </cofactor>
</comment>
<dbReference type="AlphaFoldDB" id="A0A8J6HNI8"/>
<evidence type="ECO:0000256" key="3">
    <source>
        <dbReference type="PIRSR" id="PIRSR000137-2"/>
    </source>
</evidence>
<reference evidence="5" key="2">
    <citation type="submission" date="2021-08" db="EMBL/GenBank/DDBJ databases">
        <authorList>
            <person name="Eriksson T."/>
        </authorList>
    </citation>
    <scope>NUCLEOTIDE SEQUENCE</scope>
    <source>
        <strain evidence="5">Stoneville</strain>
        <tissue evidence="5">Whole head</tissue>
    </source>
</reference>
<accession>A0A8J6HNI8</accession>
<dbReference type="PANTHER" id="PTHR11552:SF158">
    <property type="entry name" value="GH23626P-RELATED"/>
    <property type="match status" value="1"/>
</dbReference>
<dbReference type="Gene3D" id="3.30.560.10">
    <property type="entry name" value="Glucose Oxidase, domain 3"/>
    <property type="match status" value="1"/>
</dbReference>
<dbReference type="InterPro" id="IPR012132">
    <property type="entry name" value="GMC_OxRdtase"/>
</dbReference>
<feature type="domain" description="Glucose-methanol-choline oxidoreductase N-terminal" evidence="4">
    <location>
        <begin position="128"/>
        <end position="142"/>
    </location>
</feature>
<dbReference type="PANTHER" id="PTHR11552">
    <property type="entry name" value="GLUCOSE-METHANOL-CHOLINE GMC OXIDOREDUCTASE"/>
    <property type="match status" value="1"/>
</dbReference>
<keyword evidence="6" id="KW-1185">Reference proteome</keyword>
<dbReference type="PIRSF" id="PIRSF000137">
    <property type="entry name" value="Alcohol_oxidase"/>
    <property type="match status" value="1"/>
</dbReference>
<feature type="active site" description="Proton acceptor" evidence="2">
    <location>
        <position position="411"/>
    </location>
</feature>
<keyword evidence="3" id="KW-0274">FAD</keyword>
<dbReference type="GO" id="GO:0016614">
    <property type="term" value="F:oxidoreductase activity, acting on CH-OH group of donors"/>
    <property type="evidence" value="ECO:0007669"/>
    <property type="project" value="InterPro"/>
</dbReference>
<dbReference type="Pfam" id="PF05199">
    <property type="entry name" value="GMC_oxred_C"/>
    <property type="match status" value="1"/>
</dbReference>
<dbReference type="Proteomes" id="UP000719412">
    <property type="component" value="Unassembled WGS sequence"/>
</dbReference>
<gene>
    <name evidence="5" type="ORF">GEV33_005294</name>
</gene>
<dbReference type="EMBL" id="JABDTM020019367">
    <property type="protein sequence ID" value="KAH0817497.1"/>
    <property type="molecule type" value="Genomic_DNA"/>
</dbReference>
<feature type="active site" description="Proton donor" evidence="2">
    <location>
        <position position="367"/>
    </location>
</feature>
<comment type="similarity">
    <text evidence="1">Belongs to the GMC oxidoreductase family.</text>
</comment>
<reference evidence="5" key="1">
    <citation type="journal article" date="2020" name="J Insects Food Feed">
        <title>The yellow mealworm (Tenebrio molitor) genome: a resource for the emerging insects as food and feed industry.</title>
        <authorList>
            <person name="Eriksson T."/>
            <person name="Andere A."/>
            <person name="Kelstrup H."/>
            <person name="Emery V."/>
            <person name="Picard C."/>
        </authorList>
    </citation>
    <scope>NUCLEOTIDE SEQUENCE</scope>
    <source>
        <strain evidence="5">Stoneville</strain>
        <tissue evidence="5">Whole head</tissue>
    </source>
</reference>
<name>A0A8J6HNI8_TENMO</name>
<keyword evidence="3" id="KW-0285">Flavoprotein</keyword>
<protein>
    <recommendedName>
        <fullName evidence="4">Glucose-methanol-choline oxidoreductase N-terminal domain-containing protein</fullName>
    </recommendedName>
</protein>